<keyword evidence="5" id="KW-1185">Reference proteome</keyword>
<keyword evidence="2" id="KW-0812">Transmembrane</keyword>
<protein>
    <recommendedName>
        <fullName evidence="3">Teneurin-like YD-shell domain-containing protein</fullName>
    </recommendedName>
</protein>
<keyword evidence="2" id="KW-0472">Membrane</keyword>
<evidence type="ECO:0000256" key="2">
    <source>
        <dbReference type="SAM" id="Phobius"/>
    </source>
</evidence>
<gene>
    <name evidence="4" type="ORF">MsAm2_16380</name>
</gene>
<reference evidence="4 5" key="1">
    <citation type="submission" date="2023-07" db="EMBL/GenBank/DDBJ databases">
        <title>Closed genome sequence of Methanosarcinaceae archaeon Am2.</title>
        <authorList>
            <person name="Poehlein A."/>
            <person name="Protasov E."/>
            <person name="Platt K."/>
            <person name="Reeh H."/>
            <person name="Daniel R."/>
            <person name="Brune A."/>
        </authorList>
    </citation>
    <scope>NUCLEOTIDE SEQUENCE [LARGE SCALE GENOMIC DNA]</scope>
    <source>
        <strain evidence="4 5">Am2</strain>
    </source>
</reference>
<dbReference type="PANTHER" id="PTHR32305:SF15">
    <property type="entry name" value="PROTEIN RHSA-RELATED"/>
    <property type="match status" value="1"/>
</dbReference>
<dbReference type="InterPro" id="IPR050708">
    <property type="entry name" value="T6SS_VgrG/RHS"/>
</dbReference>
<name>A0AA96V772_9EURY</name>
<feature type="domain" description="Teneurin-like YD-shell" evidence="3">
    <location>
        <begin position="2"/>
        <end position="227"/>
    </location>
</feature>
<proteinExistence type="predicted"/>
<evidence type="ECO:0000313" key="5">
    <source>
        <dbReference type="Proteomes" id="UP001304970"/>
    </source>
</evidence>
<accession>A0AA96V772</accession>
<dbReference type="RefSeq" id="WP_338097781.1">
    <property type="nucleotide sequence ID" value="NZ_CP131061.1"/>
</dbReference>
<dbReference type="InterPro" id="IPR022385">
    <property type="entry name" value="Rhs_assc_core"/>
</dbReference>
<dbReference type="Proteomes" id="UP001304970">
    <property type="component" value="Chromosome"/>
</dbReference>
<evidence type="ECO:0000313" key="4">
    <source>
        <dbReference type="EMBL" id="WNY27824.1"/>
    </source>
</evidence>
<organism evidence="4 5">
    <name type="scientific">Methanolapillus ohkumae</name>
    <dbReference type="NCBI Taxonomy" id="3028298"/>
    <lineage>
        <taxon>Archaea</taxon>
        <taxon>Methanobacteriati</taxon>
        <taxon>Methanobacteriota</taxon>
        <taxon>Stenosarchaea group</taxon>
        <taxon>Methanomicrobia</taxon>
        <taxon>Methanosarcinales</taxon>
        <taxon>Methanosarcinaceae</taxon>
        <taxon>Methanolapillus</taxon>
    </lineage>
</organism>
<evidence type="ECO:0000256" key="1">
    <source>
        <dbReference type="ARBA" id="ARBA00022737"/>
    </source>
</evidence>
<dbReference type="GeneID" id="89229062"/>
<keyword evidence="1" id="KW-0677">Repeat</keyword>
<dbReference type="EMBL" id="CP131061">
    <property type="protein sequence ID" value="WNY27824.1"/>
    <property type="molecule type" value="Genomic_DNA"/>
</dbReference>
<dbReference type="PANTHER" id="PTHR32305">
    <property type="match status" value="1"/>
</dbReference>
<dbReference type="Pfam" id="PF25023">
    <property type="entry name" value="TEN_YD-shell"/>
    <property type="match status" value="1"/>
</dbReference>
<evidence type="ECO:0000259" key="3">
    <source>
        <dbReference type="Pfam" id="PF25023"/>
    </source>
</evidence>
<dbReference type="InterPro" id="IPR056823">
    <property type="entry name" value="TEN-like_YD-shell"/>
</dbReference>
<sequence length="470" mass="49648">MYNPLGSILAHQNGADITLFEYGNGAGIHAPTKVGDSTLIYDANGNLIEDAAFLYVYNDANHLKEVQKKSEDNRIVAEFFYDESGNRVKKIEEGIVSYYVSDDYDIEDNIETVYYFANDNRVSKKSAEGQFWYLDDHLGSTSVMIDEEGELVERTLYYPFGSYREGGEAEKYTFTGKEFDSEIGLYYYGARYYNPETFVFTQADSIIPNYYNPQSLNRYSYCYNNPMKYEDPSGHIPVLLVTAGAGALIGAAAGGLIYAYKQHSTGNAITVGGLAKSMFVGGVAGGVAGLTLGIGTSLVGGTLLGASAATAGATATSTGGLAIVGGDYIAGAVVLAHIGGYAGLTGGVAGRAVENELNGGDNTLKYALNGEAMISDMASGALGGIVGGGTSTSISSYAAYDSGKNIFISEGISQVSQIGFEASTNKVLDKAANSVSNSGESNYFTYGSGRLSIKIPKNSTAGKILQAKRN</sequence>
<dbReference type="AlphaFoldDB" id="A0AA96V772"/>
<dbReference type="Gene3D" id="2.180.10.10">
    <property type="entry name" value="RHS repeat-associated core"/>
    <property type="match status" value="1"/>
</dbReference>
<dbReference type="NCBIfam" id="TIGR03696">
    <property type="entry name" value="Rhs_assc_core"/>
    <property type="match status" value="1"/>
</dbReference>
<keyword evidence="2" id="KW-1133">Transmembrane helix</keyword>
<feature type="transmembrane region" description="Helical" evidence="2">
    <location>
        <begin position="236"/>
        <end position="260"/>
    </location>
</feature>